<feature type="transmembrane region" description="Helical" evidence="1">
    <location>
        <begin position="135"/>
        <end position="155"/>
    </location>
</feature>
<evidence type="ECO:0008006" key="4">
    <source>
        <dbReference type="Google" id="ProtNLM"/>
    </source>
</evidence>
<comment type="caution">
    <text evidence="2">The sequence shown here is derived from an EMBL/GenBank/DDBJ whole genome shotgun (WGS) entry which is preliminary data.</text>
</comment>
<keyword evidence="3" id="KW-1185">Reference proteome</keyword>
<gene>
    <name evidence="2" type="ORF">PVL29_020283</name>
</gene>
<dbReference type="EMBL" id="JARBHA010000015">
    <property type="protein sequence ID" value="KAJ9681324.1"/>
    <property type="molecule type" value="Genomic_DNA"/>
</dbReference>
<dbReference type="PANTHER" id="PTHR33287">
    <property type="entry name" value="OS03G0453550 PROTEIN"/>
    <property type="match status" value="1"/>
</dbReference>
<keyword evidence="1" id="KW-0472">Membrane</keyword>
<keyword evidence="1" id="KW-0812">Transmembrane</keyword>
<organism evidence="2 3">
    <name type="scientific">Vitis rotundifolia</name>
    <name type="common">Muscadine grape</name>
    <dbReference type="NCBI Taxonomy" id="103349"/>
    <lineage>
        <taxon>Eukaryota</taxon>
        <taxon>Viridiplantae</taxon>
        <taxon>Streptophyta</taxon>
        <taxon>Embryophyta</taxon>
        <taxon>Tracheophyta</taxon>
        <taxon>Spermatophyta</taxon>
        <taxon>Magnoliopsida</taxon>
        <taxon>eudicotyledons</taxon>
        <taxon>Gunneridae</taxon>
        <taxon>Pentapetalae</taxon>
        <taxon>rosids</taxon>
        <taxon>Vitales</taxon>
        <taxon>Vitaceae</taxon>
        <taxon>Viteae</taxon>
        <taxon>Vitis</taxon>
    </lineage>
</organism>
<protein>
    <recommendedName>
        <fullName evidence="4">Transmembrane protein</fullName>
    </recommendedName>
</protein>
<dbReference type="AlphaFoldDB" id="A0AA39DEW5"/>
<keyword evidence="1" id="KW-1133">Transmembrane helix</keyword>
<proteinExistence type="predicted"/>
<dbReference type="PANTHER" id="PTHR33287:SF8">
    <property type="entry name" value="TRANSMEMBRANE PROTEIN 188"/>
    <property type="match status" value="1"/>
</dbReference>
<name>A0AA39DEW5_VITRO</name>
<accession>A0AA39DEW5</accession>
<evidence type="ECO:0000313" key="2">
    <source>
        <dbReference type="EMBL" id="KAJ9681324.1"/>
    </source>
</evidence>
<sequence length="163" mass="19384">MEPSHDHIKQNIEKMRTINYKQEKRINYFEKRAYRITSFYFIFQGMIFISISKSSSSLPCHHWWIPFTLSLLSSAIYGLTFFSTLTNCIQTLYHLDLNRLELELMIQQLHMGEQQGNQMTQDQLKPDKVQWLRRYALVYLVVLVMLAFAGIMLYACHSFLCNK</sequence>
<reference evidence="2 3" key="1">
    <citation type="journal article" date="2023" name="BMC Biotechnol.">
        <title>Vitis rotundifolia cv Carlos genome sequencing.</title>
        <authorList>
            <person name="Huff M."/>
            <person name="Hulse-Kemp A."/>
            <person name="Scheffler B."/>
            <person name="Youngblood R."/>
            <person name="Simpson S."/>
            <person name="Babiker E."/>
            <person name="Staton M."/>
        </authorList>
    </citation>
    <scope>NUCLEOTIDE SEQUENCE [LARGE SCALE GENOMIC DNA]</scope>
    <source>
        <tissue evidence="2">Leaf</tissue>
    </source>
</reference>
<dbReference type="Proteomes" id="UP001168098">
    <property type="component" value="Unassembled WGS sequence"/>
</dbReference>
<evidence type="ECO:0000256" key="1">
    <source>
        <dbReference type="SAM" id="Phobius"/>
    </source>
</evidence>
<feature type="transmembrane region" description="Helical" evidence="1">
    <location>
        <begin position="33"/>
        <end position="51"/>
    </location>
</feature>
<feature type="transmembrane region" description="Helical" evidence="1">
    <location>
        <begin position="63"/>
        <end position="85"/>
    </location>
</feature>
<evidence type="ECO:0000313" key="3">
    <source>
        <dbReference type="Proteomes" id="UP001168098"/>
    </source>
</evidence>